<sequence>TTRMQPTPASTQEETLPDDSPPSSHPPQGYYLTTQFPPLTTNSTSVYRCPTLTAFLHQLNLSQYHNLFVEAGVGENDLEQFMGFDESELKE</sequence>
<protein>
    <submittedName>
        <fullName evidence="2">2624_t:CDS:1</fullName>
    </submittedName>
</protein>
<feature type="region of interest" description="Disordered" evidence="1">
    <location>
        <begin position="1"/>
        <end position="36"/>
    </location>
</feature>
<gene>
    <name evidence="2" type="ORF">RFULGI_LOCUS17496</name>
</gene>
<dbReference type="SUPFAM" id="SSF47769">
    <property type="entry name" value="SAM/Pointed domain"/>
    <property type="match status" value="1"/>
</dbReference>
<feature type="compositionally biased region" description="Polar residues" evidence="1">
    <location>
        <begin position="1"/>
        <end position="14"/>
    </location>
</feature>
<name>A0A9N9JVT1_9GLOM</name>
<evidence type="ECO:0000256" key="1">
    <source>
        <dbReference type="SAM" id="MobiDB-lite"/>
    </source>
</evidence>
<proteinExistence type="predicted"/>
<comment type="caution">
    <text evidence="2">The sequence shown here is derived from an EMBL/GenBank/DDBJ whole genome shotgun (WGS) entry which is preliminary data.</text>
</comment>
<evidence type="ECO:0000313" key="2">
    <source>
        <dbReference type="EMBL" id="CAG8798566.1"/>
    </source>
</evidence>
<organism evidence="2 3">
    <name type="scientific">Racocetra fulgida</name>
    <dbReference type="NCBI Taxonomy" id="60492"/>
    <lineage>
        <taxon>Eukaryota</taxon>
        <taxon>Fungi</taxon>
        <taxon>Fungi incertae sedis</taxon>
        <taxon>Mucoromycota</taxon>
        <taxon>Glomeromycotina</taxon>
        <taxon>Glomeromycetes</taxon>
        <taxon>Diversisporales</taxon>
        <taxon>Gigasporaceae</taxon>
        <taxon>Racocetra</taxon>
    </lineage>
</organism>
<dbReference type="CDD" id="cd09487">
    <property type="entry name" value="SAM_superfamily"/>
    <property type="match status" value="1"/>
</dbReference>
<dbReference type="Gene3D" id="1.10.150.50">
    <property type="entry name" value="Transcription Factor, Ets-1"/>
    <property type="match status" value="1"/>
</dbReference>
<dbReference type="EMBL" id="CAJVPZ010068978">
    <property type="protein sequence ID" value="CAG8798566.1"/>
    <property type="molecule type" value="Genomic_DNA"/>
</dbReference>
<dbReference type="OrthoDB" id="10028556at2759"/>
<dbReference type="AlphaFoldDB" id="A0A9N9JVT1"/>
<accession>A0A9N9JVT1</accession>
<keyword evidence="3" id="KW-1185">Reference proteome</keyword>
<evidence type="ECO:0000313" key="3">
    <source>
        <dbReference type="Proteomes" id="UP000789396"/>
    </source>
</evidence>
<feature type="non-terminal residue" evidence="2">
    <location>
        <position position="1"/>
    </location>
</feature>
<reference evidence="2" key="1">
    <citation type="submission" date="2021-06" db="EMBL/GenBank/DDBJ databases">
        <authorList>
            <person name="Kallberg Y."/>
            <person name="Tangrot J."/>
            <person name="Rosling A."/>
        </authorList>
    </citation>
    <scope>NUCLEOTIDE SEQUENCE</scope>
    <source>
        <strain evidence="2">IN212</strain>
    </source>
</reference>
<dbReference type="Proteomes" id="UP000789396">
    <property type="component" value="Unassembled WGS sequence"/>
</dbReference>
<feature type="non-terminal residue" evidence="2">
    <location>
        <position position="91"/>
    </location>
</feature>
<dbReference type="InterPro" id="IPR013761">
    <property type="entry name" value="SAM/pointed_sf"/>
</dbReference>